<accession>A0A1E5P218</accession>
<evidence type="ECO:0000313" key="2">
    <source>
        <dbReference type="EMBL" id="OEJ23581.1"/>
    </source>
</evidence>
<feature type="transmembrane region" description="Helical" evidence="1">
    <location>
        <begin position="53"/>
        <end position="71"/>
    </location>
</feature>
<evidence type="ECO:0000256" key="1">
    <source>
        <dbReference type="SAM" id="Phobius"/>
    </source>
</evidence>
<comment type="caution">
    <text evidence="2">The sequence shown here is derived from an EMBL/GenBank/DDBJ whole genome shotgun (WGS) entry which is preliminary data.</text>
</comment>
<dbReference type="STRING" id="285458.BGM19_33915"/>
<dbReference type="Proteomes" id="UP000095759">
    <property type="component" value="Unassembled WGS sequence"/>
</dbReference>
<protein>
    <submittedName>
        <fullName evidence="2">Uncharacterized protein</fullName>
    </submittedName>
</protein>
<organism evidence="2 3">
    <name type="scientific">Streptomyces agglomeratus</name>
    <dbReference type="NCBI Taxonomy" id="285458"/>
    <lineage>
        <taxon>Bacteria</taxon>
        <taxon>Bacillati</taxon>
        <taxon>Actinomycetota</taxon>
        <taxon>Actinomycetes</taxon>
        <taxon>Kitasatosporales</taxon>
        <taxon>Streptomycetaceae</taxon>
        <taxon>Streptomyces</taxon>
    </lineage>
</organism>
<keyword evidence="3" id="KW-1185">Reference proteome</keyword>
<dbReference type="AlphaFoldDB" id="A0A1E5P218"/>
<keyword evidence="1" id="KW-0472">Membrane</keyword>
<name>A0A1E5P218_9ACTN</name>
<dbReference type="EMBL" id="MEHJ01000001">
    <property type="protein sequence ID" value="OEJ23581.1"/>
    <property type="molecule type" value="Genomic_DNA"/>
</dbReference>
<keyword evidence="1" id="KW-0812">Transmembrane</keyword>
<feature type="transmembrane region" description="Helical" evidence="1">
    <location>
        <begin position="21"/>
        <end position="41"/>
    </location>
</feature>
<proteinExistence type="predicted"/>
<gene>
    <name evidence="2" type="ORF">AS594_02860</name>
</gene>
<keyword evidence="1" id="KW-1133">Transmembrane helix</keyword>
<dbReference type="RefSeq" id="WP_069934937.1">
    <property type="nucleotide sequence ID" value="NZ_MEHJ01000001.1"/>
</dbReference>
<dbReference type="OrthoDB" id="4257356at2"/>
<reference evidence="2 3" key="1">
    <citation type="submission" date="2016-08" db="EMBL/GenBank/DDBJ databases">
        <title>Complete genome sequence of Streptomyces agglomeratus strain 6-3-2, a novel anti-MRSA actinomycete isolated from Wuli of Tebit, China.</title>
        <authorList>
            <person name="Chen X."/>
        </authorList>
    </citation>
    <scope>NUCLEOTIDE SEQUENCE [LARGE SCALE GENOMIC DNA]</scope>
    <source>
        <strain evidence="2 3">6-3-2</strain>
    </source>
</reference>
<sequence>MSRQHAPRLHHRPHPYRPGRSFALVNGVTFGVHLLLALFAAEFMATRTWGETNIGMLAILAQGSLLLWTAVRYDRHADVEY</sequence>
<evidence type="ECO:0000313" key="3">
    <source>
        <dbReference type="Proteomes" id="UP000095759"/>
    </source>
</evidence>